<dbReference type="PANTHER" id="PTHR31605">
    <property type="entry name" value="GLYCEROL-3-PHOSPHATE O-ACYLTRANSFERASE 1"/>
    <property type="match status" value="1"/>
</dbReference>
<dbReference type="Pfam" id="PF01553">
    <property type="entry name" value="Acyltransferase"/>
    <property type="match status" value="1"/>
</dbReference>
<reference evidence="4" key="1">
    <citation type="submission" date="2020-12" db="EMBL/GenBank/DDBJ databases">
        <title>Metabolic potential, ecology and presence of endohyphal bacteria is reflected in genomic diversity of Mucoromycotina.</title>
        <authorList>
            <person name="Muszewska A."/>
            <person name="Okrasinska A."/>
            <person name="Steczkiewicz K."/>
            <person name="Drgas O."/>
            <person name="Orlowska M."/>
            <person name="Perlinska-Lenart U."/>
            <person name="Aleksandrzak-Piekarczyk T."/>
            <person name="Szatraj K."/>
            <person name="Zielenkiewicz U."/>
            <person name="Pilsyk S."/>
            <person name="Malc E."/>
            <person name="Mieczkowski P."/>
            <person name="Kruszewska J.S."/>
            <person name="Biernat P."/>
            <person name="Pawlowska J."/>
        </authorList>
    </citation>
    <scope>NUCLEOTIDE SEQUENCE</scope>
    <source>
        <strain evidence="4">WA0000051536</strain>
    </source>
</reference>
<dbReference type="GO" id="GO:0008654">
    <property type="term" value="P:phospholipid biosynthetic process"/>
    <property type="evidence" value="ECO:0007669"/>
    <property type="project" value="TreeGrafter"/>
</dbReference>
<feature type="transmembrane region" description="Helical" evidence="2">
    <location>
        <begin position="429"/>
        <end position="455"/>
    </location>
</feature>
<dbReference type="EMBL" id="JAEPRA010000011">
    <property type="protein sequence ID" value="KAG2178682.1"/>
    <property type="molecule type" value="Genomic_DNA"/>
</dbReference>
<feature type="region of interest" description="Disordered" evidence="1">
    <location>
        <begin position="666"/>
        <end position="713"/>
    </location>
</feature>
<keyword evidence="2" id="KW-0472">Membrane</keyword>
<comment type="caution">
    <text evidence="4">The sequence shown here is derived from an EMBL/GenBank/DDBJ whole genome shotgun (WGS) entry which is preliminary data.</text>
</comment>
<keyword evidence="2" id="KW-0812">Transmembrane</keyword>
<dbReference type="InterPro" id="IPR052744">
    <property type="entry name" value="GPAT/DAPAT"/>
</dbReference>
<sequence length="763" mass="85885">MLDSIPYRKPQGILHYFVSTLIMKTAADKHILSDRTKHAIVHDAMRVAFLGILKTFFREIETNGTHLVPSNGPCIFIVAPHANQFVDPMLVSASNPRRYYSLVAQKSYDLKMVGRVAKLQRSIPVIRPQDLVYTGKGTIFLDSFDPTLVRGNFTLFTKQLAPRYFLILSKTIKLEVVEVVSDTAIRIRQKVDDQPTLMALKDGGGIRYKIMPYIDQKALYERVNQKLSEGECITIFPEGGSHDRTELLPLKAGFAIMGLGAMANDPDIDVKIIPVGLNYFHPDQFRSRAVISYGVPITIPRTEVEKYKAGGIQKHEAISNLIKVGQEALRTVTVNSPDYETLRVIQAARRLYRPVHHKLSISQVVDLNRRFMNGFSDYQDKPELQKLLQQVRDYNQTLLQFGIRDHQVERLNLTPLQATKLLVIRVFKLFSFAVLAIPSYVFICAVLNLPIIALCKYISHRKQKSALAGSSVKILGKDVVATWKIIVACFATPTLYAAYSLLYFVHLGKHYPAMSRRRRTIRALISWAIQPILHYSLMRCGETGIATYRSIKPLFLAITDPNASKRIKDMRMGLSKDITDYVQNQKSPPPLDISLAKQRSRVPEKKQPPKPFVDTLQNHHMEWLDDSTIFNWRGDQPDMDSDDDVFEIFEKRRAVKLEPSALGRFAPISPSTVSPVQPDQAPMPSKHTPAQPAHPLAQPIAPSSGRKPRTRTTSLGAGLAEGFNVKHMSKLSRTKSFQEISAALSTSTQLTEESPVETPLSVV</sequence>
<evidence type="ECO:0000313" key="5">
    <source>
        <dbReference type="Proteomes" id="UP000612746"/>
    </source>
</evidence>
<keyword evidence="2" id="KW-1133">Transmembrane helix</keyword>
<dbReference type="Proteomes" id="UP000612746">
    <property type="component" value="Unassembled WGS sequence"/>
</dbReference>
<dbReference type="PANTHER" id="PTHR31605:SF0">
    <property type="entry name" value="GLYCEROL-3-PHOSPHATE O-ACYLTRANSFERASE 1"/>
    <property type="match status" value="1"/>
</dbReference>
<evidence type="ECO:0000313" key="4">
    <source>
        <dbReference type="EMBL" id="KAG2178682.1"/>
    </source>
</evidence>
<accession>A0A8H7PR02</accession>
<keyword evidence="5" id="KW-1185">Reference proteome</keyword>
<evidence type="ECO:0000256" key="1">
    <source>
        <dbReference type="SAM" id="MobiDB-lite"/>
    </source>
</evidence>
<protein>
    <recommendedName>
        <fullName evidence="3">Phospholipid/glycerol acyltransferase domain-containing protein</fullName>
    </recommendedName>
</protein>
<evidence type="ECO:0000259" key="3">
    <source>
        <dbReference type="SMART" id="SM00563"/>
    </source>
</evidence>
<dbReference type="OrthoDB" id="2427554at2759"/>
<proteinExistence type="predicted"/>
<evidence type="ECO:0000256" key="2">
    <source>
        <dbReference type="SAM" id="Phobius"/>
    </source>
</evidence>
<dbReference type="GO" id="GO:0016287">
    <property type="term" value="F:glycerone-phosphate O-acyltransferase activity"/>
    <property type="evidence" value="ECO:0007669"/>
    <property type="project" value="TreeGrafter"/>
</dbReference>
<dbReference type="AlphaFoldDB" id="A0A8H7PR02"/>
<dbReference type="SMART" id="SM00563">
    <property type="entry name" value="PlsC"/>
    <property type="match status" value="1"/>
</dbReference>
<feature type="transmembrane region" description="Helical" evidence="2">
    <location>
        <begin position="485"/>
        <end position="505"/>
    </location>
</feature>
<name>A0A8H7PR02_9FUNG</name>
<feature type="domain" description="Phospholipid/glycerol acyltransferase" evidence="3">
    <location>
        <begin position="75"/>
        <end position="280"/>
    </location>
</feature>
<dbReference type="GO" id="GO:0004366">
    <property type="term" value="F:glycerol-3-phosphate O-acyltransferase activity"/>
    <property type="evidence" value="ECO:0007669"/>
    <property type="project" value="TreeGrafter"/>
</dbReference>
<organism evidence="4 5">
    <name type="scientific">Umbelopsis vinacea</name>
    <dbReference type="NCBI Taxonomy" id="44442"/>
    <lineage>
        <taxon>Eukaryota</taxon>
        <taxon>Fungi</taxon>
        <taxon>Fungi incertae sedis</taxon>
        <taxon>Mucoromycota</taxon>
        <taxon>Mucoromycotina</taxon>
        <taxon>Umbelopsidomycetes</taxon>
        <taxon>Umbelopsidales</taxon>
        <taxon>Umbelopsidaceae</taxon>
        <taxon>Umbelopsis</taxon>
    </lineage>
</organism>
<gene>
    <name evidence="4" type="ORF">INT44_001835</name>
</gene>
<dbReference type="InterPro" id="IPR002123">
    <property type="entry name" value="Plipid/glycerol_acylTrfase"/>
</dbReference>
<dbReference type="SUPFAM" id="SSF69593">
    <property type="entry name" value="Glycerol-3-phosphate (1)-acyltransferase"/>
    <property type="match status" value="1"/>
</dbReference>